<keyword evidence="2" id="KW-1185">Reference proteome</keyword>
<accession>A0ABD3R426</accession>
<dbReference type="PANTHER" id="PTHR36847:SF1">
    <property type="entry name" value="AMIDOLIGASE ENZYME"/>
    <property type="match status" value="1"/>
</dbReference>
<protein>
    <submittedName>
        <fullName evidence="1">Uncharacterized protein</fullName>
    </submittedName>
</protein>
<dbReference type="InterPro" id="IPR022025">
    <property type="entry name" value="Amidoligase_2"/>
</dbReference>
<reference evidence="1 2" key="1">
    <citation type="submission" date="2024-10" db="EMBL/GenBank/DDBJ databases">
        <title>Updated reference genomes for cyclostephanoid diatoms.</title>
        <authorList>
            <person name="Roberts W.R."/>
            <person name="Alverson A.J."/>
        </authorList>
    </citation>
    <scope>NUCLEOTIDE SEQUENCE [LARGE SCALE GENOMIC DNA]</scope>
    <source>
        <strain evidence="1 2">AJA228-03</strain>
    </source>
</reference>
<organism evidence="1 2">
    <name type="scientific">Cyclostephanos tholiformis</name>
    <dbReference type="NCBI Taxonomy" id="382380"/>
    <lineage>
        <taxon>Eukaryota</taxon>
        <taxon>Sar</taxon>
        <taxon>Stramenopiles</taxon>
        <taxon>Ochrophyta</taxon>
        <taxon>Bacillariophyta</taxon>
        <taxon>Coscinodiscophyceae</taxon>
        <taxon>Thalassiosirophycidae</taxon>
        <taxon>Stephanodiscales</taxon>
        <taxon>Stephanodiscaceae</taxon>
        <taxon>Cyclostephanos</taxon>
    </lineage>
</organism>
<evidence type="ECO:0000313" key="1">
    <source>
        <dbReference type="EMBL" id="KAL3807744.1"/>
    </source>
</evidence>
<dbReference type="Proteomes" id="UP001530377">
    <property type="component" value="Unassembled WGS sequence"/>
</dbReference>
<evidence type="ECO:0000313" key="2">
    <source>
        <dbReference type="Proteomes" id="UP001530377"/>
    </source>
</evidence>
<dbReference type="PANTHER" id="PTHR36847">
    <property type="entry name" value="AMIDOLIGASE ENZYME"/>
    <property type="match status" value="1"/>
</dbReference>
<sequence length="465" mass="51994">MNRPPTTITITKTFPFVDFVIGNTYSRLKDSNAKFDITGRHRRVHDWTLYVDFITPSSPSGDHCGSDLIRKVQFDMPMMTPSKFFSHCPIELTGENGPGHRWRFKTRQQTYGPVSVRIAIIGRGGTVLRRVYRTVLSPGGGRNSPETFVERKSIMPHKAVPMADVKFGIELELSTSSDVTHGDVANLIASKATVAVMDMTDYAKGVADSHSDKWRLVGDSSIMCSFSSPNCNTFELVSPVLRGGAGLGEVDRVMNALGKIPSIKINWSMGFHVHVDVKDLTLSNLKNVCQNFIKYEVAMDRCMPKSRRESKWCRSNRSAFGTTSNKTINDMIASCSTKEELGNLMSPTKYYKLNMQPLVSGRQPTIEFRQHSGTSEKEKVKSWIRFCVAMVHNSARLRSPSHLASNADGDRIFDMLFMHVVKDRSLRDFYRKRSRDLEEPSSCCDGCASGGGCVIGSRPSKIPRH</sequence>
<dbReference type="Pfam" id="PF12224">
    <property type="entry name" value="Amidoligase_2"/>
    <property type="match status" value="1"/>
</dbReference>
<name>A0ABD3R426_9STRA</name>
<gene>
    <name evidence="1" type="ORF">ACHAXA_008378</name>
</gene>
<dbReference type="EMBL" id="JALLPB020000589">
    <property type="protein sequence ID" value="KAL3807744.1"/>
    <property type="molecule type" value="Genomic_DNA"/>
</dbReference>
<dbReference type="AlphaFoldDB" id="A0ABD3R426"/>
<proteinExistence type="predicted"/>
<comment type="caution">
    <text evidence="1">The sequence shown here is derived from an EMBL/GenBank/DDBJ whole genome shotgun (WGS) entry which is preliminary data.</text>
</comment>